<dbReference type="GO" id="GO:0005524">
    <property type="term" value="F:ATP binding"/>
    <property type="evidence" value="ECO:0007669"/>
    <property type="project" value="InterPro"/>
</dbReference>
<dbReference type="InterPro" id="IPR003583">
    <property type="entry name" value="Hlx-hairpin-Hlx_DNA-bd_motif"/>
</dbReference>
<dbReference type="GO" id="GO:0006310">
    <property type="term" value="P:DNA recombination"/>
    <property type="evidence" value="ECO:0007669"/>
    <property type="project" value="UniProtKB-UniRule"/>
</dbReference>
<dbReference type="InterPro" id="IPR010994">
    <property type="entry name" value="RuvA_2-like"/>
</dbReference>
<evidence type="ECO:0000259" key="7">
    <source>
        <dbReference type="SMART" id="SM00278"/>
    </source>
</evidence>
<dbReference type="EMBL" id="DSMG01000122">
    <property type="protein sequence ID" value="HDX32287.1"/>
    <property type="molecule type" value="Genomic_DNA"/>
</dbReference>
<proteinExistence type="inferred from homology"/>
<dbReference type="AlphaFoldDB" id="A0A7C1JTT6"/>
<reference evidence="8" key="1">
    <citation type="journal article" date="2020" name="mSystems">
        <title>Genome- and Community-Level Interaction Insights into Carbon Utilization and Element Cycling Functions of Hydrothermarchaeota in Hydrothermal Sediment.</title>
        <authorList>
            <person name="Zhou Z."/>
            <person name="Liu Y."/>
            <person name="Xu W."/>
            <person name="Pan J."/>
            <person name="Luo Z.H."/>
            <person name="Li M."/>
        </authorList>
    </citation>
    <scope>NUCLEOTIDE SEQUENCE [LARGE SCALE GENOMIC DNA]</scope>
    <source>
        <strain evidence="8">SpSt-289</strain>
    </source>
</reference>
<keyword evidence="1 6" id="KW-0963">Cytoplasm</keyword>
<dbReference type="Pfam" id="PF01330">
    <property type="entry name" value="RuvA_N"/>
    <property type="match status" value="1"/>
</dbReference>
<dbReference type="SUPFAM" id="SSF50249">
    <property type="entry name" value="Nucleic acid-binding proteins"/>
    <property type="match status" value="1"/>
</dbReference>
<dbReference type="GO" id="GO:0009379">
    <property type="term" value="C:Holliday junction helicase complex"/>
    <property type="evidence" value="ECO:0007669"/>
    <property type="project" value="InterPro"/>
</dbReference>
<dbReference type="GO" id="GO:0005737">
    <property type="term" value="C:cytoplasm"/>
    <property type="evidence" value="ECO:0007669"/>
    <property type="project" value="UniProtKB-SubCell"/>
</dbReference>
<evidence type="ECO:0000256" key="6">
    <source>
        <dbReference type="HAMAP-Rule" id="MF_00031"/>
    </source>
</evidence>
<keyword evidence="4 6" id="KW-0233">DNA recombination</keyword>
<dbReference type="NCBIfam" id="TIGR00084">
    <property type="entry name" value="ruvA"/>
    <property type="match status" value="1"/>
</dbReference>
<dbReference type="SMART" id="SM00278">
    <property type="entry name" value="HhH1"/>
    <property type="match status" value="2"/>
</dbReference>
<dbReference type="Pfam" id="PF14520">
    <property type="entry name" value="HHH_5"/>
    <property type="match status" value="1"/>
</dbReference>
<dbReference type="GO" id="GO:0016787">
    <property type="term" value="F:hydrolase activity"/>
    <property type="evidence" value="ECO:0007669"/>
    <property type="project" value="UniProtKB-KW"/>
</dbReference>
<feature type="region of interest" description="Domain III" evidence="6">
    <location>
        <begin position="146"/>
        <end position="196"/>
    </location>
</feature>
<comment type="function">
    <text evidence="6">The RuvA-RuvB-RuvC complex processes Holliday junction (HJ) DNA during genetic recombination and DNA repair, while the RuvA-RuvB complex plays an important role in the rescue of blocked DNA replication forks via replication fork reversal (RFR). RuvA specifically binds to HJ cruciform DNA, conferring on it an open structure. The RuvB hexamer acts as an ATP-dependent pump, pulling dsDNA into and through the RuvAB complex. HJ branch migration allows RuvC to scan DNA until it finds its consensus sequence, where it cleaves and resolves the cruciform DNA.</text>
</comment>
<evidence type="ECO:0000256" key="3">
    <source>
        <dbReference type="ARBA" id="ARBA00023125"/>
    </source>
</evidence>
<comment type="subcellular location">
    <subcellularLocation>
        <location evidence="6">Cytoplasm</location>
    </subcellularLocation>
</comment>
<organism evidence="8">
    <name type="scientific">Caldilinea aerophila</name>
    <dbReference type="NCBI Taxonomy" id="133453"/>
    <lineage>
        <taxon>Bacteria</taxon>
        <taxon>Bacillati</taxon>
        <taxon>Chloroflexota</taxon>
        <taxon>Caldilineae</taxon>
        <taxon>Caldilineales</taxon>
        <taxon>Caldilineaceae</taxon>
        <taxon>Caldilinea</taxon>
    </lineage>
</organism>
<dbReference type="InterPro" id="IPR000085">
    <property type="entry name" value="RuvA"/>
</dbReference>
<dbReference type="Pfam" id="PF07499">
    <property type="entry name" value="RuvA_C"/>
    <property type="match status" value="1"/>
</dbReference>
<comment type="caution">
    <text evidence="8">The sequence shown here is derived from an EMBL/GenBank/DDBJ whole genome shotgun (WGS) entry which is preliminary data.</text>
</comment>
<sequence>MVRMVRGVVIARFKDALVVDIGGAEGGIGLKISVPEPTAARFSEGVAVRLHTYLQVREDALTLYGFESEDELALFELLLTVNGVGPRVALNTLSTLTPDALRLALANGEPAIIARVPGVGKRTAEKIVLELKDKIKAPASVVEGLAHLSAVDAEVIDALVALGYSVVEAQRAVQSLPREATTIEERLRLALSSFGR</sequence>
<protein>
    <recommendedName>
        <fullName evidence="6">Holliday junction branch migration complex subunit RuvA</fullName>
    </recommendedName>
</protein>
<dbReference type="GO" id="GO:0006281">
    <property type="term" value="P:DNA repair"/>
    <property type="evidence" value="ECO:0007669"/>
    <property type="project" value="UniProtKB-UniRule"/>
</dbReference>
<dbReference type="SUPFAM" id="SSF47781">
    <property type="entry name" value="RuvA domain 2-like"/>
    <property type="match status" value="1"/>
</dbReference>
<feature type="domain" description="Helix-hairpin-helix DNA-binding motif class 1" evidence="7">
    <location>
        <begin position="76"/>
        <end position="95"/>
    </location>
</feature>
<dbReference type="CDD" id="cd14332">
    <property type="entry name" value="UBA_RuvA_C"/>
    <property type="match status" value="1"/>
</dbReference>
<dbReference type="Gene3D" id="1.10.150.20">
    <property type="entry name" value="5' to 3' exonuclease, C-terminal subdomain"/>
    <property type="match status" value="1"/>
</dbReference>
<keyword evidence="5 6" id="KW-0234">DNA repair</keyword>
<dbReference type="Gene3D" id="1.10.8.10">
    <property type="entry name" value="DNA helicase RuvA subunit, C-terminal domain"/>
    <property type="match status" value="1"/>
</dbReference>
<name>A0A7C1JTT6_9CHLR</name>
<dbReference type="HAMAP" id="MF_00031">
    <property type="entry name" value="DNA_HJ_migration_RuvA"/>
    <property type="match status" value="1"/>
</dbReference>
<dbReference type="Gene3D" id="2.40.50.140">
    <property type="entry name" value="Nucleic acid-binding proteins"/>
    <property type="match status" value="1"/>
</dbReference>
<dbReference type="GO" id="GO:0048476">
    <property type="term" value="C:Holliday junction resolvase complex"/>
    <property type="evidence" value="ECO:0007669"/>
    <property type="project" value="UniProtKB-UniRule"/>
</dbReference>
<keyword evidence="8" id="KW-0378">Hydrolase</keyword>
<keyword evidence="3 6" id="KW-0238">DNA-binding</keyword>
<feature type="domain" description="Helix-hairpin-helix DNA-binding motif class 1" evidence="7">
    <location>
        <begin position="111"/>
        <end position="130"/>
    </location>
</feature>
<dbReference type="InterPro" id="IPR012340">
    <property type="entry name" value="NA-bd_OB-fold"/>
</dbReference>
<evidence type="ECO:0000256" key="4">
    <source>
        <dbReference type="ARBA" id="ARBA00023172"/>
    </source>
</evidence>
<evidence type="ECO:0000256" key="1">
    <source>
        <dbReference type="ARBA" id="ARBA00022490"/>
    </source>
</evidence>
<keyword evidence="2 6" id="KW-0227">DNA damage</keyword>
<comment type="caution">
    <text evidence="6">Lacks conserved residue(s) required for the propagation of feature annotation.</text>
</comment>
<comment type="subunit">
    <text evidence="6">Homotetramer. Forms an RuvA(8)-RuvB(12)-Holliday junction (HJ) complex. HJ DNA is sandwiched between 2 RuvA tetramers; dsDNA enters through RuvA and exits via RuvB. An RuvB hexamer assembles on each DNA strand where it exits the tetramer. Each RuvB hexamer is contacted by two RuvA subunits (via domain III) on 2 adjacent RuvB subunits; this complex drives branch migration. In the full resolvosome a probable DNA-RuvA(4)-RuvB(12)-RuvC(2) complex forms which resolves the HJ.</text>
</comment>
<comment type="domain">
    <text evidence="6">Has three domains with a flexible linker between the domains II and III and assumes an 'L' shape. Domain III is highly mobile and contacts RuvB.</text>
</comment>
<dbReference type="SUPFAM" id="SSF46929">
    <property type="entry name" value="DNA helicase RuvA subunit, C-terminal domain"/>
    <property type="match status" value="1"/>
</dbReference>
<comment type="similarity">
    <text evidence="6">Belongs to the RuvA family.</text>
</comment>
<evidence type="ECO:0000256" key="2">
    <source>
        <dbReference type="ARBA" id="ARBA00022763"/>
    </source>
</evidence>
<dbReference type="GO" id="GO:0009378">
    <property type="term" value="F:four-way junction helicase activity"/>
    <property type="evidence" value="ECO:0007669"/>
    <property type="project" value="InterPro"/>
</dbReference>
<dbReference type="InterPro" id="IPR011114">
    <property type="entry name" value="RuvA_C"/>
</dbReference>
<evidence type="ECO:0000256" key="5">
    <source>
        <dbReference type="ARBA" id="ARBA00023204"/>
    </source>
</evidence>
<dbReference type="GO" id="GO:0000400">
    <property type="term" value="F:four-way junction DNA binding"/>
    <property type="evidence" value="ECO:0007669"/>
    <property type="project" value="UniProtKB-UniRule"/>
</dbReference>
<dbReference type="InterPro" id="IPR036267">
    <property type="entry name" value="RuvA_C_sf"/>
</dbReference>
<accession>A0A7C1JTT6</accession>
<evidence type="ECO:0000313" key="8">
    <source>
        <dbReference type="EMBL" id="HDX32287.1"/>
    </source>
</evidence>
<gene>
    <name evidence="6 8" type="primary">ruvA</name>
    <name evidence="8" type="ORF">ENQ20_12500</name>
</gene>
<dbReference type="InterPro" id="IPR013849">
    <property type="entry name" value="DNA_helicase_Holl-junc_RuvA_I"/>
</dbReference>